<feature type="domain" description="Integrase catalytic" evidence="1">
    <location>
        <begin position="266"/>
        <end position="461"/>
    </location>
</feature>
<dbReference type="InterPro" id="IPR015378">
    <property type="entry name" value="Transposase-like_Mu_C"/>
</dbReference>
<organism evidence="2 3">
    <name type="scientific">Kistimonas scapharcae</name>
    <dbReference type="NCBI Taxonomy" id="1036133"/>
    <lineage>
        <taxon>Bacteria</taxon>
        <taxon>Pseudomonadati</taxon>
        <taxon>Pseudomonadota</taxon>
        <taxon>Gammaproteobacteria</taxon>
        <taxon>Oceanospirillales</taxon>
        <taxon>Endozoicomonadaceae</taxon>
        <taxon>Kistimonas</taxon>
    </lineage>
</organism>
<keyword evidence="3" id="KW-1185">Reference proteome</keyword>
<dbReference type="Pfam" id="PF09299">
    <property type="entry name" value="Mu-transpos_C"/>
    <property type="match status" value="1"/>
</dbReference>
<dbReference type="RefSeq" id="WP_345197961.1">
    <property type="nucleotide sequence ID" value="NZ_BAABFL010000456.1"/>
</dbReference>
<dbReference type="InterPro" id="IPR012337">
    <property type="entry name" value="RNaseH-like_sf"/>
</dbReference>
<protein>
    <submittedName>
        <fullName evidence="2">Mu transposase C-terminal domain-containing protein</fullName>
    </submittedName>
</protein>
<sequence length="666" mass="77018">MSRLIEGTKVRYQALDGAQHEYVISKKDDSGDLILESLLVEGRSTRFSLQDLQTALTKGRLEFISSSGDEEKKLANDLMIFSEDERKETLRKFRYITGLIDRGIPHWSPRHIEDLLPVIATELGDMKPPSWRTICRWHNDYVKAGYSIRGLYSSTFKKGNRKCRLKEEVEQCIKIALDYYTSELRPSKKDAYDRLENELETINGLRRNNKLETLPVPSYRTFLTRIDRLTPYDKTMGRHGKHKANIKFKAIAEGIKTSRVMERVCVDHTKLDLFVVDSETLMPLGRPWLTLALDEYSRSIVGFHISFRDPDFIVLIKLLRNIIQEKNSINEKYPFIENNWPCYGVPELFIFDNGKEFWSSDLEVALAELNIQHVFNPVQHPWFKGRIERKFGTINTELLSQMQGKTFSSLAERNDYAPKKHAVIRFNTFIEIFHKWVIDEYQISPTTEKGIIPNVHWNASVDEFPPRLEEPDRLNIVLGRTKESKLRRGGIYYKKLRYDSEELASYRAKVGDTQACYKVDPDNLSSIYVFNQIERQYIKVPAVDQTYTHGLNELQHDIHRRNAKDITEGNYNHQDIVRARLETQRRLQEEFSAWTDNPKKTAISASSAAAKYCDVGQDANSSLAEGLSQTYLPTEQPDSPAVKTTELALEDDELDTSGWRSNVPNA</sequence>
<gene>
    <name evidence="2" type="ORF">GCM10023116_38450</name>
</gene>
<dbReference type="SUPFAM" id="SSF53098">
    <property type="entry name" value="Ribonuclease H-like"/>
    <property type="match status" value="1"/>
</dbReference>
<dbReference type="PROSITE" id="PS50994">
    <property type="entry name" value="INTEGRASE"/>
    <property type="match status" value="1"/>
</dbReference>
<dbReference type="InterPro" id="IPR036397">
    <property type="entry name" value="RNaseH_sf"/>
</dbReference>
<evidence type="ECO:0000313" key="3">
    <source>
        <dbReference type="Proteomes" id="UP001500604"/>
    </source>
</evidence>
<proteinExistence type="predicted"/>
<dbReference type="InterPro" id="IPR001584">
    <property type="entry name" value="Integrase_cat-core"/>
</dbReference>
<accession>A0ABP8V8A2</accession>
<evidence type="ECO:0000313" key="2">
    <source>
        <dbReference type="EMBL" id="GAA4651561.1"/>
    </source>
</evidence>
<reference evidence="3" key="1">
    <citation type="journal article" date="2019" name="Int. J. Syst. Evol. Microbiol.">
        <title>The Global Catalogue of Microorganisms (GCM) 10K type strain sequencing project: providing services to taxonomists for standard genome sequencing and annotation.</title>
        <authorList>
            <consortium name="The Broad Institute Genomics Platform"/>
            <consortium name="The Broad Institute Genome Sequencing Center for Infectious Disease"/>
            <person name="Wu L."/>
            <person name="Ma J."/>
        </authorList>
    </citation>
    <scope>NUCLEOTIDE SEQUENCE [LARGE SCALE GENOMIC DNA]</scope>
    <source>
        <strain evidence="3">JCM 17805</strain>
    </source>
</reference>
<dbReference type="EMBL" id="BAABFL010000456">
    <property type="protein sequence ID" value="GAA4651561.1"/>
    <property type="molecule type" value="Genomic_DNA"/>
</dbReference>
<name>A0ABP8V8A2_9GAMM</name>
<comment type="caution">
    <text evidence="2">The sequence shown here is derived from an EMBL/GenBank/DDBJ whole genome shotgun (WGS) entry which is preliminary data.</text>
</comment>
<dbReference type="Proteomes" id="UP001500604">
    <property type="component" value="Unassembled WGS sequence"/>
</dbReference>
<dbReference type="Gene3D" id="3.30.420.10">
    <property type="entry name" value="Ribonuclease H-like superfamily/Ribonuclease H"/>
    <property type="match status" value="1"/>
</dbReference>
<evidence type="ECO:0000259" key="1">
    <source>
        <dbReference type="PROSITE" id="PS50994"/>
    </source>
</evidence>